<organism evidence="1 2">
    <name type="scientific">Bradyrhizobium diazoefficiens</name>
    <dbReference type="NCBI Taxonomy" id="1355477"/>
    <lineage>
        <taxon>Bacteria</taxon>
        <taxon>Pseudomonadati</taxon>
        <taxon>Pseudomonadota</taxon>
        <taxon>Alphaproteobacteria</taxon>
        <taxon>Hyphomicrobiales</taxon>
        <taxon>Nitrobacteraceae</taxon>
        <taxon>Bradyrhizobium</taxon>
    </lineage>
</organism>
<gene>
    <name evidence="1" type="ORF">NK6_4701</name>
</gene>
<proteinExistence type="predicted"/>
<name>A0A0E4BQU1_9BRAD</name>
<evidence type="ECO:0000313" key="1">
    <source>
        <dbReference type="EMBL" id="BAR57867.1"/>
    </source>
</evidence>
<dbReference type="EMBL" id="AP014685">
    <property type="protein sequence ID" value="BAR57867.1"/>
    <property type="molecule type" value="Genomic_DNA"/>
</dbReference>
<accession>A0A0E4BQU1</accession>
<sequence length="250" mass="27818">MIMDFTESVQHTCDGVDAGDVGSDGDNAENVAQAAKLMIAEADRAVQSCNEVLRDQLEKVGRKVPTEKTVALIYTAYCAIAATGSQAQFLAERQIKVHGSTKNDCYPVFRAFTRTAHPWLRDRVCKYAQVAALAVHGKVAPETFPDWLKRNPIEKACREYRRIMRDRNKSERDEHLQRVWEFLVDPKKEPEKAPIVAATPITPGYVGLKLAVVDFTHDGSGNFRVLGIMPQDADAVMRMALTAANKETNI</sequence>
<evidence type="ECO:0000313" key="2">
    <source>
        <dbReference type="Proteomes" id="UP000063308"/>
    </source>
</evidence>
<dbReference type="AlphaFoldDB" id="A0A0E4BQU1"/>
<protein>
    <submittedName>
        <fullName evidence="1">Uncharacterized protein</fullName>
    </submittedName>
</protein>
<dbReference type="Proteomes" id="UP000063308">
    <property type="component" value="Chromosome"/>
</dbReference>
<reference evidence="1 2" key="1">
    <citation type="submission" date="2014-11" db="EMBL/GenBank/DDBJ databases">
        <title>Symbiosis island explosion on the genome of extra-slow-growing strains of soybean bradyrhizobia with massive insertion sequences.</title>
        <authorList>
            <person name="Iida T."/>
            <person name="Minamisawa K."/>
        </authorList>
    </citation>
    <scope>NUCLEOTIDE SEQUENCE [LARGE SCALE GENOMIC DNA]</scope>
    <source>
        <strain evidence="1 2">NK6</strain>
    </source>
</reference>